<evidence type="ECO:0000256" key="5">
    <source>
        <dbReference type="ARBA" id="ARBA00023277"/>
    </source>
</evidence>
<dbReference type="Gene3D" id="3.40.50.1000">
    <property type="entry name" value="HAD superfamily/HAD-like"/>
    <property type="match status" value="1"/>
</dbReference>
<name>A0A2X0WIN8_9GAMM</name>
<keyword evidence="6" id="KW-0378">Hydrolase</keyword>
<dbReference type="SFLD" id="SFLDG01129">
    <property type="entry name" value="C1.5:_HAD__Beta-PGM__Phosphata"/>
    <property type="match status" value="1"/>
</dbReference>
<dbReference type="PANTHER" id="PTHR46193:SF18">
    <property type="entry name" value="HEXITOL PHOSPHATASE B"/>
    <property type="match status" value="1"/>
</dbReference>
<evidence type="ECO:0000256" key="1">
    <source>
        <dbReference type="ARBA" id="ARBA00001946"/>
    </source>
</evidence>
<dbReference type="EC" id="3.1.3.-" evidence="6"/>
<dbReference type="EMBL" id="UAPV01000001">
    <property type="protein sequence ID" value="SPT70247.1"/>
    <property type="molecule type" value="Genomic_DNA"/>
</dbReference>
<dbReference type="InterPro" id="IPR051600">
    <property type="entry name" value="Beta-PGM-like"/>
</dbReference>
<keyword evidence="4" id="KW-0460">Magnesium</keyword>
<evidence type="ECO:0000256" key="2">
    <source>
        <dbReference type="ARBA" id="ARBA00006171"/>
    </source>
</evidence>
<dbReference type="PROSITE" id="PS01228">
    <property type="entry name" value="COF_1"/>
    <property type="match status" value="1"/>
</dbReference>
<evidence type="ECO:0000256" key="3">
    <source>
        <dbReference type="ARBA" id="ARBA00022723"/>
    </source>
</evidence>
<dbReference type="RefSeq" id="WP_113744342.1">
    <property type="nucleotide sequence ID" value="NZ_UAPV01000001.1"/>
</dbReference>
<comment type="cofactor">
    <cofactor evidence="1">
        <name>Mg(2+)</name>
        <dbReference type="ChEBI" id="CHEBI:18420"/>
    </cofactor>
</comment>
<dbReference type="GO" id="GO:0046872">
    <property type="term" value="F:metal ion binding"/>
    <property type="evidence" value="ECO:0007669"/>
    <property type="project" value="UniProtKB-KW"/>
</dbReference>
<dbReference type="InterPro" id="IPR006439">
    <property type="entry name" value="HAD-SF_hydro_IA"/>
</dbReference>
<dbReference type="SUPFAM" id="SSF56784">
    <property type="entry name" value="HAD-like"/>
    <property type="match status" value="1"/>
</dbReference>
<dbReference type="AlphaFoldDB" id="A0A2X0WIN8"/>
<sequence length="208" mass="23263">MDLQLEQYIFSRKAIIFDMDGTLLNTEPLHVRAWNHIAKEYGFKEFDYDYIKTIGGIPTLGIAAMVIKENNLDVSPQEICDKKTAAYRDIYLPDATIFENIASILYKAHDLGIKTALATGSYRNEVQILLNKFDLNKYFNAVITSDNLPRPKPHPDIYLNALKAIDASPSEALVFEDTQIGLQGVSAARIDCILVSEGNIVKGPIKPE</sequence>
<dbReference type="InterPro" id="IPR023198">
    <property type="entry name" value="PGP-like_dom2"/>
</dbReference>
<gene>
    <name evidence="6" type="primary">yqaB_2</name>
    <name evidence="6" type="ORF">NCTC13093_01656</name>
</gene>
<dbReference type="InterPro" id="IPR041492">
    <property type="entry name" value="HAD_2"/>
</dbReference>
<dbReference type="Proteomes" id="UP000250086">
    <property type="component" value="Unassembled WGS sequence"/>
</dbReference>
<organism evidence="6 7">
    <name type="scientific">Anaerobiospirillum thomasii</name>
    <dbReference type="NCBI Taxonomy" id="179995"/>
    <lineage>
        <taxon>Bacteria</taxon>
        <taxon>Pseudomonadati</taxon>
        <taxon>Pseudomonadota</taxon>
        <taxon>Gammaproteobacteria</taxon>
        <taxon>Aeromonadales</taxon>
        <taxon>Succinivibrionaceae</taxon>
        <taxon>Anaerobiospirillum</taxon>
    </lineage>
</organism>
<accession>A0A2X0WIN8</accession>
<dbReference type="GO" id="GO:0016787">
    <property type="term" value="F:hydrolase activity"/>
    <property type="evidence" value="ECO:0007669"/>
    <property type="project" value="UniProtKB-KW"/>
</dbReference>
<proteinExistence type="inferred from homology"/>
<keyword evidence="5" id="KW-0119">Carbohydrate metabolism</keyword>
<dbReference type="InterPro" id="IPR023214">
    <property type="entry name" value="HAD_sf"/>
</dbReference>
<reference evidence="6 7" key="1">
    <citation type="submission" date="2018-06" db="EMBL/GenBank/DDBJ databases">
        <authorList>
            <consortium name="Pathogen Informatics"/>
            <person name="Doyle S."/>
        </authorList>
    </citation>
    <scope>NUCLEOTIDE SEQUENCE [LARGE SCALE GENOMIC DNA]</scope>
    <source>
        <strain evidence="6 7">NCTC13093</strain>
    </source>
</reference>
<dbReference type="Gene3D" id="1.10.150.240">
    <property type="entry name" value="Putative phosphatase, domain 2"/>
    <property type="match status" value="1"/>
</dbReference>
<dbReference type="SFLD" id="SFLDG01135">
    <property type="entry name" value="C1.5.6:_HAD__Beta-PGM__Phospha"/>
    <property type="match status" value="1"/>
</dbReference>
<dbReference type="SFLD" id="SFLDS00003">
    <property type="entry name" value="Haloacid_Dehalogenase"/>
    <property type="match status" value="1"/>
</dbReference>
<evidence type="ECO:0000256" key="4">
    <source>
        <dbReference type="ARBA" id="ARBA00022842"/>
    </source>
</evidence>
<dbReference type="PANTHER" id="PTHR46193">
    <property type="entry name" value="6-PHOSPHOGLUCONATE PHOSPHATASE"/>
    <property type="match status" value="1"/>
</dbReference>
<keyword evidence="3" id="KW-0479">Metal-binding</keyword>
<dbReference type="NCBIfam" id="TIGR01509">
    <property type="entry name" value="HAD-SF-IA-v3"/>
    <property type="match status" value="1"/>
</dbReference>
<evidence type="ECO:0000313" key="6">
    <source>
        <dbReference type="EMBL" id="SPT70247.1"/>
    </source>
</evidence>
<dbReference type="CDD" id="cd07505">
    <property type="entry name" value="HAD_BPGM-like"/>
    <property type="match status" value="1"/>
</dbReference>
<evidence type="ECO:0000313" key="7">
    <source>
        <dbReference type="Proteomes" id="UP000250086"/>
    </source>
</evidence>
<keyword evidence="7" id="KW-1185">Reference proteome</keyword>
<dbReference type="Pfam" id="PF13419">
    <property type="entry name" value="HAD_2"/>
    <property type="match status" value="1"/>
</dbReference>
<comment type="similarity">
    <text evidence="2">Belongs to the HAD-like hydrolase superfamily. CbbY/CbbZ/Gph/YieH family.</text>
</comment>
<dbReference type="InterPro" id="IPR036412">
    <property type="entry name" value="HAD-like_sf"/>
</dbReference>
<protein>
    <submittedName>
        <fullName evidence="6">Phosphatase YqaB</fullName>
        <ecNumber evidence="6">3.1.3.-</ecNumber>
    </submittedName>
</protein>